<dbReference type="GO" id="GO:0042765">
    <property type="term" value="C:GPI-anchor transamidase complex"/>
    <property type="evidence" value="ECO:0007669"/>
    <property type="project" value="InterPro"/>
</dbReference>
<dbReference type="AlphaFoldDB" id="A0A7J7JRY6"/>
<feature type="transmembrane region" description="Helical" evidence="10">
    <location>
        <begin position="432"/>
        <end position="457"/>
    </location>
</feature>
<keyword evidence="5 10" id="KW-0812">Transmembrane</keyword>
<evidence type="ECO:0000313" key="12">
    <source>
        <dbReference type="Proteomes" id="UP000593567"/>
    </source>
</evidence>
<dbReference type="GO" id="GO:0016255">
    <property type="term" value="P:attachment of GPI anchor to protein"/>
    <property type="evidence" value="ECO:0007669"/>
    <property type="project" value="InterPro"/>
</dbReference>
<dbReference type="Proteomes" id="UP000593567">
    <property type="component" value="Unassembled WGS sequence"/>
</dbReference>
<dbReference type="Pfam" id="PF10510">
    <property type="entry name" value="PIG-S"/>
    <property type="match status" value="1"/>
</dbReference>
<proteinExistence type="inferred from homology"/>
<protein>
    <submittedName>
        <fullName evidence="11">PIGS</fullName>
    </submittedName>
</protein>
<evidence type="ECO:0000256" key="5">
    <source>
        <dbReference type="ARBA" id="ARBA00022692"/>
    </source>
</evidence>
<evidence type="ECO:0000256" key="2">
    <source>
        <dbReference type="ARBA" id="ARBA00004687"/>
    </source>
</evidence>
<dbReference type="PANTHER" id="PTHR21072:SF13">
    <property type="entry name" value="GPI TRANSAMIDASE COMPONENT PIG-S"/>
    <property type="match status" value="1"/>
</dbReference>
<sequence>MPTVGLDIELVVVSKDVSPVNMAEFGEQIQETFQKMSSRDDFISLRYRGSLRSATNDEVSFLTSASSSKDLEKMSHSEDGDKYVVYILHAKLAEFLSQPFINQQKQIFIPIGPGKLGKVIPALEDVCGEIFRPSVLSRTFQVVHGAPLNDRELLRSVKFGSSYTLVFTLLVPEPNKVLANWEISAAVDEYLASLKSSLHKLIDLKIKSQVLYYEKLSMDTKKDADGGYNYLTPDDMPHLINPVEARLGSFVDTNPTLNFIVYVPTEKQYPLYLHNHQGEILSTNSFLVPRWGGFYIYNINSTDGPQPVKHQVDLGVVFTQLLPQIRKLLGFTSSNTALLGRTTPSDGSLSQWEVSQWMQQRTIENIGTATHTLYSLSNLVQNIRNMVINDDISKQVTDSVHAILESHQLLNKGSISEAFLASKYALECAGRFAIYIPLFLPVGIPLLTSAIAAIKWLKGKNNVSQGKPKTD</sequence>
<name>A0A7J7JRY6_BUGNE</name>
<keyword evidence="7 10" id="KW-1133">Transmembrane helix</keyword>
<dbReference type="PANTHER" id="PTHR21072">
    <property type="entry name" value="GPI TRANSAMIDASE COMPONENT PIG-S"/>
    <property type="match status" value="1"/>
</dbReference>
<reference evidence="11" key="1">
    <citation type="submission" date="2020-06" db="EMBL/GenBank/DDBJ databases">
        <title>Draft genome of Bugula neritina, a colonial animal packing powerful symbionts and potential medicines.</title>
        <authorList>
            <person name="Rayko M."/>
        </authorList>
    </citation>
    <scope>NUCLEOTIDE SEQUENCE [LARGE SCALE GENOMIC DNA]</scope>
    <source>
        <strain evidence="11">Kwan_BN1</strain>
    </source>
</reference>
<dbReference type="UniPathway" id="UPA00196"/>
<dbReference type="InterPro" id="IPR019540">
    <property type="entry name" value="PtdIno-glycan_biosynth_class_S"/>
</dbReference>
<organism evidence="11 12">
    <name type="scientific">Bugula neritina</name>
    <name type="common">Brown bryozoan</name>
    <name type="synonym">Sertularia neritina</name>
    <dbReference type="NCBI Taxonomy" id="10212"/>
    <lineage>
        <taxon>Eukaryota</taxon>
        <taxon>Metazoa</taxon>
        <taxon>Spiralia</taxon>
        <taxon>Lophotrochozoa</taxon>
        <taxon>Bryozoa</taxon>
        <taxon>Gymnolaemata</taxon>
        <taxon>Cheilostomatida</taxon>
        <taxon>Flustrina</taxon>
        <taxon>Buguloidea</taxon>
        <taxon>Bugulidae</taxon>
        <taxon>Bugula</taxon>
    </lineage>
</organism>
<dbReference type="OrthoDB" id="28748at2759"/>
<evidence type="ECO:0000256" key="9">
    <source>
        <dbReference type="ARBA" id="ARBA00023180"/>
    </source>
</evidence>
<keyword evidence="8 10" id="KW-0472">Membrane</keyword>
<gene>
    <name evidence="11" type="ORF">EB796_013498</name>
</gene>
<comment type="caution">
    <text evidence="11">The sequence shown here is derived from an EMBL/GenBank/DDBJ whole genome shotgun (WGS) entry which is preliminary data.</text>
</comment>
<evidence type="ECO:0000256" key="3">
    <source>
        <dbReference type="ARBA" id="ARBA00005316"/>
    </source>
</evidence>
<accession>A0A7J7JRY6</accession>
<keyword evidence="6" id="KW-0256">Endoplasmic reticulum</keyword>
<comment type="similarity">
    <text evidence="3">Belongs to the PIGS family.</text>
</comment>
<dbReference type="EMBL" id="VXIV02001977">
    <property type="protein sequence ID" value="KAF6028196.1"/>
    <property type="molecule type" value="Genomic_DNA"/>
</dbReference>
<evidence type="ECO:0000256" key="8">
    <source>
        <dbReference type="ARBA" id="ARBA00023136"/>
    </source>
</evidence>
<evidence type="ECO:0000256" key="6">
    <source>
        <dbReference type="ARBA" id="ARBA00022824"/>
    </source>
</evidence>
<keyword evidence="4" id="KW-0337">GPI-anchor biosynthesis</keyword>
<comment type="pathway">
    <text evidence="2">Glycolipid biosynthesis; glycosylphosphatidylinositol-anchor biosynthesis.</text>
</comment>
<evidence type="ECO:0000256" key="7">
    <source>
        <dbReference type="ARBA" id="ARBA00022989"/>
    </source>
</evidence>
<evidence type="ECO:0000256" key="4">
    <source>
        <dbReference type="ARBA" id="ARBA00022502"/>
    </source>
</evidence>
<comment type="subcellular location">
    <subcellularLocation>
        <location evidence="1">Endoplasmic reticulum membrane</location>
        <topology evidence="1">Multi-pass membrane protein</topology>
    </subcellularLocation>
</comment>
<dbReference type="GO" id="GO:0006506">
    <property type="term" value="P:GPI anchor biosynthetic process"/>
    <property type="evidence" value="ECO:0007669"/>
    <property type="project" value="UniProtKB-UniPathway"/>
</dbReference>
<evidence type="ECO:0000256" key="1">
    <source>
        <dbReference type="ARBA" id="ARBA00004477"/>
    </source>
</evidence>
<keyword evidence="12" id="KW-1185">Reference proteome</keyword>
<evidence type="ECO:0000313" key="11">
    <source>
        <dbReference type="EMBL" id="KAF6028196.1"/>
    </source>
</evidence>
<evidence type="ECO:0000256" key="10">
    <source>
        <dbReference type="SAM" id="Phobius"/>
    </source>
</evidence>
<keyword evidence="9" id="KW-0325">Glycoprotein</keyword>